<feature type="transmembrane region" description="Helical" evidence="1">
    <location>
        <begin position="611"/>
        <end position="633"/>
    </location>
</feature>
<evidence type="ECO:0000256" key="1">
    <source>
        <dbReference type="SAM" id="Phobius"/>
    </source>
</evidence>
<organism evidence="2 3">
    <name type="scientific">Gemmata palustris</name>
    <dbReference type="NCBI Taxonomy" id="2822762"/>
    <lineage>
        <taxon>Bacteria</taxon>
        <taxon>Pseudomonadati</taxon>
        <taxon>Planctomycetota</taxon>
        <taxon>Planctomycetia</taxon>
        <taxon>Gemmatales</taxon>
        <taxon>Gemmataceae</taxon>
        <taxon>Gemmata</taxon>
    </lineage>
</organism>
<keyword evidence="1" id="KW-0472">Membrane</keyword>
<comment type="caution">
    <text evidence="2">The sequence shown here is derived from an EMBL/GenBank/DDBJ whole genome shotgun (WGS) entry which is preliminary data.</text>
</comment>
<proteinExistence type="predicted"/>
<keyword evidence="3" id="KW-1185">Reference proteome</keyword>
<reference evidence="2 3" key="1">
    <citation type="submission" date="2021-04" db="EMBL/GenBank/DDBJ databases">
        <authorList>
            <person name="Ivanova A."/>
        </authorList>
    </citation>
    <scope>NUCLEOTIDE SEQUENCE [LARGE SCALE GENOMIC DNA]</scope>
    <source>
        <strain evidence="2 3">G18</strain>
    </source>
</reference>
<protein>
    <submittedName>
        <fullName evidence="2">Uncharacterized protein</fullName>
    </submittedName>
</protein>
<evidence type="ECO:0000313" key="3">
    <source>
        <dbReference type="Proteomes" id="UP000676565"/>
    </source>
</evidence>
<keyword evidence="1" id="KW-1133">Transmembrane helix</keyword>
<name>A0ABS5C021_9BACT</name>
<gene>
    <name evidence="2" type="ORF">J8F10_29195</name>
</gene>
<keyword evidence="1" id="KW-0812">Transmembrane</keyword>
<accession>A0ABS5C021</accession>
<sequence>MGVRCSPEIGSPAEDFAAPFELYQDSSGGENWRSTNHLNRKHEVPVAFRGYKLKSGESERTGLRATPIVTLSRGADSVGVAVPHFWQNFPQAVEATSNSLTLRLFPQQSTDSHELQGGEQKTWTFAVAFGSDATPEALEWSRTPARAFASPKWYCESGAIPYLSPKVDDPNADYLKLVDAAIEGADTFDAKREKIDEYGWRHFGDIYGDHEAVYHTGPQPMVSHYNNQYDPIAGFAYQLMRSGDLRWLRHMEELAAHVIDIDIYHTTQDKSAYNGGLFWHTYHYVDADTGTHRSYPRSLLQLKGMPGLDPNDPKAQRSKSVYALGGGPANEHNYATGLMLHHFLTGSAASREAALGLARWVIDMDDGSKTVFRWLASGDTGYASQSRDAGYHGPGRGSGNSLSALIDGHRLSGDVAFLNKAEQLVRRCIHPNDDVPKRNLLDVENRWFYTMFLQALGKYLDHKIERDELDAMYAYARASLLHYARWMADHEVPTLSRPEILEYPNETWAAQDMRKSEVFKFAAKHATGAEKARFLERAEFFFRDSVSRLTAFETRTLARPVVLMLSFGYMHAHFQRHPEEAAPPPKVEARDFGRPEVFVPQKVRAKKRAKLLVVAGVALGLLGVVALVGWLLLK</sequence>
<dbReference type="EMBL" id="JAGKQQ010000001">
    <property type="protein sequence ID" value="MBP3959341.1"/>
    <property type="molecule type" value="Genomic_DNA"/>
</dbReference>
<dbReference type="Proteomes" id="UP000676565">
    <property type="component" value="Unassembled WGS sequence"/>
</dbReference>
<evidence type="ECO:0000313" key="2">
    <source>
        <dbReference type="EMBL" id="MBP3959341.1"/>
    </source>
</evidence>